<reference evidence="1" key="1">
    <citation type="submission" date="2014-09" db="EMBL/GenBank/DDBJ databases">
        <authorList>
            <person name="Magalhaes I.L.F."/>
            <person name="Oliveira U."/>
            <person name="Santos F.R."/>
            <person name="Vidigal T.H.D.A."/>
            <person name="Brescovit A.D."/>
            <person name="Santos A.J."/>
        </authorList>
    </citation>
    <scope>NUCLEOTIDE SEQUENCE</scope>
    <source>
        <tissue evidence="1">Shoot tissue taken approximately 20 cm above the soil surface</tissue>
    </source>
</reference>
<evidence type="ECO:0000313" key="1">
    <source>
        <dbReference type="EMBL" id="JAE01127.1"/>
    </source>
</evidence>
<dbReference type="AlphaFoldDB" id="A0A0A9EM28"/>
<name>A0A0A9EM28_ARUDO</name>
<protein>
    <submittedName>
        <fullName evidence="1">Uncharacterized protein</fullName>
    </submittedName>
</protein>
<proteinExistence type="predicted"/>
<accession>A0A0A9EM28</accession>
<reference evidence="1" key="2">
    <citation type="journal article" date="2015" name="Data Brief">
        <title>Shoot transcriptome of the giant reed, Arundo donax.</title>
        <authorList>
            <person name="Barrero R.A."/>
            <person name="Guerrero F.D."/>
            <person name="Moolhuijzen P."/>
            <person name="Goolsby J.A."/>
            <person name="Tidwell J."/>
            <person name="Bellgard S.E."/>
            <person name="Bellgard M.I."/>
        </authorList>
    </citation>
    <scope>NUCLEOTIDE SEQUENCE</scope>
    <source>
        <tissue evidence="1">Shoot tissue taken approximately 20 cm above the soil surface</tissue>
    </source>
</reference>
<dbReference type="EMBL" id="GBRH01196769">
    <property type="protein sequence ID" value="JAE01127.1"/>
    <property type="molecule type" value="Transcribed_RNA"/>
</dbReference>
<sequence length="28" mass="3328">MLIAILLIKNISPLRSKRENMNIFSLIW</sequence>
<organism evidence="1">
    <name type="scientific">Arundo donax</name>
    <name type="common">Giant reed</name>
    <name type="synonym">Donax arundinaceus</name>
    <dbReference type="NCBI Taxonomy" id="35708"/>
    <lineage>
        <taxon>Eukaryota</taxon>
        <taxon>Viridiplantae</taxon>
        <taxon>Streptophyta</taxon>
        <taxon>Embryophyta</taxon>
        <taxon>Tracheophyta</taxon>
        <taxon>Spermatophyta</taxon>
        <taxon>Magnoliopsida</taxon>
        <taxon>Liliopsida</taxon>
        <taxon>Poales</taxon>
        <taxon>Poaceae</taxon>
        <taxon>PACMAD clade</taxon>
        <taxon>Arundinoideae</taxon>
        <taxon>Arundineae</taxon>
        <taxon>Arundo</taxon>
    </lineage>
</organism>